<organism evidence="2 3">
    <name type="scientific">Halanaerobium kushneri</name>
    <dbReference type="NCBI Taxonomy" id="56779"/>
    <lineage>
        <taxon>Bacteria</taxon>
        <taxon>Bacillati</taxon>
        <taxon>Bacillota</taxon>
        <taxon>Clostridia</taxon>
        <taxon>Halanaerobiales</taxon>
        <taxon>Halanaerobiaceae</taxon>
        <taxon>Halanaerobium</taxon>
    </lineage>
</organism>
<accession>A0A1N7B8A7</accession>
<dbReference type="AlphaFoldDB" id="A0A1N7B8A7"/>
<sequence length="320" mass="38084">MPEKSNTPHDDFFKKTFGRLDITRNFLQSYLPQNLREFVDFSELDPRPVSYAGKSSYYSDLLFKSNLDDKKYGVYFLFEHKSYNDRWSVMQIFNYLAKIWMREKRSKGVKNLSFIIPILFYHGGNGRLVIKNFADYFDQNIIEKYDLNRYLPDFEAVFYDFSNDSNLKLLGDRKVRLTLKFFMIAKIKDIKIVYEEIISYVISENSVDKDIFYLGVNYIADSREEFDYYLLGEKLKLNGMKKEGDIVVSAADKLRLEGLRIGEEKGERELFKKLIRGNFPQTNEEIIHLIDKVDIKKIEELSERISRIKNIKELEYYLKQ</sequence>
<keyword evidence="3" id="KW-1185">Reference proteome</keyword>
<dbReference type="OrthoDB" id="1980949at2"/>
<dbReference type="GO" id="GO:0006310">
    <property type="term" value="P:DNA recombination"/>
    <property type="evidence" value="ECO:0007669"/>
    <property type="project" value="TreeGrafter"/>
</dbReference>
<gene>
    <name evidence="2" type="ORF">SAMN05421834_1294</name>
</gene>
<dbReference type="PANTHER" id="PTHR34611:SF2">
    <property type="entry name" value="INACTIVE RECOMBINATION-PROMOTING NUCLEASE-LIKE PROTEIN RPNE-RELATED"/>
    <property type="match status" value="1"/>
</dbReference>
<dbReference type="RefSeq" id="WP_076545969.1">
    <property type="nucleotide sequence ID" value="NZ_FTNC01000029.1"/>
</dbReference>
<dbReference type="Pfam" id="PF04754">
    <property type="entry name" value="Transposase_31"/>
    <property type="match status" value="1"/>
</dbReference>
<dbReference type="Proteomes" id="UP000185669">
    <property type="component" value="Unassembled WGS sequence"/>
</dbReference>
<protein>
    <submittedName>
        <fullName evidence="2">Putative transposase, YhgA-like</fullName>
    </submittedName>
</protein>
<name>A0A1N7B8A7_9FIRM</name>
<dbReference type="EMBL" id="FTNC01000029">
    <property type="protein sequence ID" value="SIR47524.1"/>
    <property type="molecule type" value="Genomic_DNA"/>
</dbReference>
<proteinExistence type="predicted"/>
<dbReference type="InterPro" id="IPR051699">
    <property type="entry name" value="Rpn/YhgA-like_nuclease"/>
</dbReference>
<reference evidence="3" key="1">
    <citation type="submission" date="2017-01" db="EMBL/GenBank/DDBJ databases">
        <authorList>
            <person name="Varghese N."/>
            <person name="Submissions S."/>
        </authorList>
    </citation>
    <scope>NUCLEOTIDE SEQUENCE [LARGE SCALE GENOMIC DNA]</scope>
    <source>
        <strain evidence="3">ATCC 700103</strain>
    </source>
</reference>
<dbReference type="STRING" id="56779.SAMN05421834_1294"/>
<evidence type="ECO:0000313" key="2">
    <source>
        <dbReference type="EMBL" id="SIR47524.1"/>
    </source>
</evidence>
<dbReference type="PANTHER" id="PTHR34611">
    <property type="match status" value="1"/>
</dbReference>
<evidence type="ECO:0000259" key="1">
    <source>
        <dbReference type="Pfam" id="PF04754"/>
    </source>
</evidence>
<dbReference type="InterPro" id="IPR006842">
    <property type="entry name" value="Transposase_31"/>
</dbReference>
<dbReference type="GO" id="GO:1990238">
    <property type="term" value="F:double-stranded DNA endonuclease activity"/>
    <property type="evidence" value="ECO:0007669"/>
    <property type="project" value="TreeGrafter"/>
</dbReference>
<feature type="domain" description="Transposase (putative) YhgA-like" evidence="1">
    <location>
        <begin position="7"/>
        <end position="209"/>
    </location>
</feature>
<evidence type="ECO:0000313" key="3">
    <source>
        <dbReference type="Proteomes" id="UP000185669"/>
    </source>
</evidence>